<dbReference type="InterPro" id="IPR012341">
    <property type="entry name" value="6hp_glycosidase-like_sf"/>
</dbReference>
<evidence type="ECO:0000313" key="13">
    <source>
        <dbReference type="Proteomes" id="UP000631114"/>
    </source>
</evidence>
<dbReference type="PANTHER" id="PTHR22298">
    <property type="entry name" value="ENDO-1,4-BETA-GLUCANASE"/>
    <property type="match status" value="1"/>
</dbReference>
<feature type="chain" id="PRO_5033110888" description="Endoglucanase" evidence="10">
    <location>
        <begin position="23"/>
        <end position="452"/>
    </location>
</feature>
<evidence type="ECO:0000256" key="10">
    <source>
        <dbReference type="RuleBase" id="RU361166"/>
    </source>
</evidence>
<evidence type="ECO:0000256" key="9">
    <source>
        <dbReference type="PROSITE-ProRule" id="PRU10060"/>
    </source>
</evidence>
<dbReference type="InterPro" id="IPR018221">
    <property type="entry name" value="Glyco_hydro_9_His_AS"/>
</dbReference>
<dbReference type="PROSITE" id="PS00698">
    <property type="entry name" value="GH9_3"/>
    <property type="match status" value="1"/>
</dbReference>
<keyword evidence="10" id="KW-0732">Signal</keyword>
<dbReference type="GO" id="GO:0030245">
    <property type="term" value="P:cellulose catabolic process"/>
    <property type="evidence" value="ECO:0007669"/>
    <property type="project" value="UniProtKB-KW"/>
</dbReference>
<reference evidence="12 13" key="1">
    <citation type="submission" date="2020-10" db="EMBL/GenBank/DDBJ databases">
        <title>The Coptis chinensis genome and diversification of protoberbering-type alkaloids.</title>
        <authorList>
            <person name="Wang B."/>
            <person name="Shu S."/>
            <person name="Song C."/>
            <person name="Liu Y."/>
        </authorList>
    </citation>
    <scope>NUCLEOTIDE SEQUENCE [LARGE SCALE GENOMIC DNA]</scope>
    <source>
        <strain evidence="12">HL-2020</strain>
        <tissue evidence="12">Leaf</tissue>
    </source>
</reference>
<keyword evidence="13" id="KW-1185">Reference proteome</keyword>
<dbReference type="OrthoDB" id="10257085at2759"/>
<feature type="active site" evidence="9">
    <location>
        <position position="422"/>
    </location>
</feature>
<comment type="catalytic activity">
    <reaction evidence="1 10">
        <text>Endohydrolysis of (1-&gt;4)-beta-D-glucosidic linkages in cellulose, lichenin and cereal beta-D-glucans.</text>
        <dbReference type="EC" id="3.2.1.4"/>
    </reaction>
</comment>
<dbReference type="Proteomes" id="UP000631114">
    <property type="component" value="Unassembled WGS sequence"/>
</dbReference>
<protein>
    <recommendedName>
        <fullName evidence="10">Endoglucanase</fullName>
        <ecNumber evidence="10">3.2.1.4</ecNumber>
    </recommendedName>
</protein>
<evidence type="ECO:0000256" key="1">
    <source>
        <dbReference type="ARBA" id="ARBA00000966"/>
    </source>
</evidence>
<dbReference type="GO" id="GO:0008810">
    <property type="term" value="F:cellulase activity"/>
    <property type="evidence" value="ECO:0007669"/>
    <property type="project" value="UniProtKB-EC"/>
</dbReference>
<dbReference type="InterPro" id="IPR008928">
    <property type="entry name" value="6-hairpin_glycosidase_sf"/>
</dbReference>
<comment type="similarity">
    <text evidence="2 8 10">Belongs to the glycosyl hydrolase 9 (cellulase E) family.</text>
</comment>
<evidence type="ECO:0000256" key="8">
    <source>
        <dbReference type="PROSITE-ProRule" id="PRU10059"/>
    </source>
</evidence>
<dbReference type="InterPro" id="IPR001701">
    <property type="entry name" value="Glyco_hydro_9"/>
</dbReference>
<evidence type="ECO:0000256" key="3">
    <source>
        <dbReference type="ARBA" id="ARBA00022801"/>
    </source>
</evidence>
<dbReference type="Pfam" id="PF00759">
    <property type="entry name" value="Glyco_hydro_9"/>
    <property type="match status" value="2"/>
</dbReference>
<comment type="caution">
    <text evidence="12">The sequence shown here is derived from an EMBL/GenBank/DDBJ whole genome shotgun (WGS) entry which is preliminary data.</text>
</comment>
<keyword evidence="3 8" id="KW-0378">Hydrolase</keyword>
<dbReference type="SUPFAM" id="SSF48208">
    <property type="entry name" value="Six-hairpin glycosidases"/>
    <property type="match status" value="1"/>
</dbReference>
<proteinExistence type="inferred from homology"/>
<evidence type="ECO:0000256" key="2">
    <source>
        <dbReference type="ARBA" id="ARBA00007072"/>
    </source>
</evidence>
<name>A0A835M2G0_9MAGN</name>
<evidence type="ECO:0000259" key="11">
    <source>
        <dbReference type="Pfam" id="PF00759"/>
    </source>
</evidence>
<sequence length="452" mass="50560">MGLSSFSLVLLVLGVVIFKGTSQQVRPNYADALSKSILFFEGQRSGVLPSSQRMTWRKDSALYDGHDVGVDLTGGYYDAGDNVKFNFPMAFTTTVLAWSAVEFASSMDPVELGHTIEAVRWATDYFLKATSIQNKVFVQVGDPYSDHACWQRPEDMDTKRTAYAVTSTNPGSETNTVDPTVRVFRFALFIVILAVIRYDCIQDELLWAAAWLFKASNQQKYWDYVANNFNSLTEVREFGWDDKHGGIYVFMANELLSKGNNDNVYLQHADRFVCSIVPESPTKGVTYSPGGLIVKPVGSNMQNPTAISFLLLVYSRYLSRANKVVQCGDKIANPQRLQEIAKGQVDYILGNNPMKMSYMVGYGSRFPEKIHHRGSSLPSVVVHPTHYRCQDGHLFFLSKYPNPNELTGAVVGGPLPNDTYIDSREDFRQSEPTTYINAPLVGLLAYFSNPQI</sequence>
<evidence type="ECO:0000256" key="7">
    <source>
        <dbReference type="ARBA" id="ARBA00023326"/>
    </source>
</evidence>
<evidence type="ECO:0000256" key="6">
    <source>
        <dbReference type="ARBA" id="ARBA00023295"/>
    </source>
</evidence>
<keyword evidence="4 10" id="KW-0136">Cellulose degradation</keyword>
<gene>
    <name evidence="12" type="ORF">IFM89_034334</name>
</gene>
<feature type="domain" description="Glycoside hydrolase family 9" evidence="11">
    <location>
        <begin position="29"/>
        <end position="173"/>
    </location>
</feature>
<dbReference type="PROSITE" id="PS00592">
    <property type="entry name" value="GH9_2"/>
    <property type="match status" value="1"/>
</dbReference>
<dbReference type="EMBL" id="JADFTS010000003">
    <property type="protein sequence ID" value="KAF9617183.1"/>
    <property type="molecule type" value="Genomic_DNA"/>
</dbReference>
<evidence type="ECO:0000256" key="5">
    <source>
        <dbReference type="ARBA" id="ARBA00023277"/>
    </source>
</evidence>
<organism evidence="12 13">
    <name type="scientific">Coptis chinensis</name>
    <dbReference type="NCBI Taxonomy" id="261450"/>
    <lineage>
        <taxon>Eukaryota</taxon>
        <taxon>Viridiplantae</taxon>
        <taxon>Streptophyta</taxon>
        <taxon>Embryophyta</taxon>
        <taxon>Tracheophyta</taxon>
        <taxon>Spermatophyta</taxon>
        <taxon>Magnoliopsida</taxon>
        <taxon>Ranunculales</taxon>
        <taxon>Ranunculaceae</taxon>
        <taxon>Coptidoideae</taxon>
        <taxon>Coptis</taxon>
    </lineage>
</organism>
<keyword evidence="5 8" id="KW-0119">Carbohydrate metabolism</keyword>
<dbReference type="AlphaFoldDB" id="A0A835M2G0"/>
<feature type="signal peptide" evidence="10">
    <location>
        <begin position="1"/>
        <end position="22"/>
    </location>
</feature>
<keyword evidence="6 8" id="KW-0326">Glycosidase</keyword>
<feature type="active site" evidence="8">
    <location>
        <position position="371"/>
    </location>
</feature>
<evidence type="ECO:0000313" key="12">
    <source>
        <dbReference type="EMBL" id="KAF9617183.1"/>
    </source>
</evidence>
<dbReference type="InterPro" id="IPR033126">
    <property type="entry name" value="Glyco_hydro_9_Asp/Glu_AS"/>
</dbReference>
<feature type="active site" evidence="9">
    <location>
        <position position="431"/>
    </location>
</feature>
<feature type="domain" description="Glycoside hydrolase family 9" evidence="11">
    <location>
        <begin position="201"/>
        <end position="444"/>
    </location>
</feature>
<accession>A0A835M2G0</accession>
<dbReference type="Gene3D" id="1.50.10.10">
    <property type="match status" value="2"/>
</dbReference>
<dbReference type="EC" id="3.2.1.4" evidence="10"/>
<keyword evidence="7 8" id="KW-0624">Polysaccharide degradation</keyword>
<evidence type="ECO:0000256" key="4">
    <source>
        <dbReference type="ARBA" id="ARBA00023001"/>
    </source>
</evidence>